<evidence type="ECO:0000256" key="5">
    <source>
        <dbReference type="ARBA" id="ARBA00022917"/>
    </source>
</evidence>
<dbReference type="InterPro" id="IPR034240">
    <property type="entry name" value="eIF3G_RRM"/>
</dbReference>
<comment type="similarity">
    <text evidence="7">Belongs to the eIF-3 subunit G family.</text>
</comment>
<dbReference type="GO" id="GO:0033290">
    <property type="term" value="C:eukaryotic 48S preinitiation complex"/>
    <property type="evidence" value="ECO:0007669"/>
    <property type="project" value="UniProtKB-UniRule"/>
</dbReference>
<dbReference type="EMBL" id="CAJPEV010002226">
    <property type="protein sequence ID" value="CAG0896177.1"/>
    <property type="molecule type" value="Genomic_DNA"/>
</dbReference>
<dbReference type="InterPro" id="IPR012677">
    <property type="entry name" value="Nucleotide-bd_a/b_plait_sf"/>
</dbReference>
<gene>
    <name evidence="11" type="ORF">DSTB1V02_LOCUS9102</name>
</gene>
<dbReference type="InterPro" id="IPR017334">
    <property type="entry name" value="eIF3_g"/>
</dbReference>
<evidence type="ECO:0000313" key="12">
    <source>
        <dbReference type="Proteomes" id="UP000677054"/>
    </source>
</evidence>
<dbReference type="SUPFAM" id="SSF54928">
    <property type="entry name" value="RNA-binding domain, RBD"/>
    <property type="match status" value="1"/>
</dbReference>
<evidence type="ECO:0000256" key="6">
    <source>
        <dbReference type="ARBA" id="ARBA00023242"/>
    </source>
</evidence>
<dbReference type="GO" id="GO:0005852">
    <property type="term" value="C:eukaryotic translation initiation factor 3 complex"/>
    <property type="evidence" value="ECO:0007669"/>
    <property type="project" value="UniProtKB-UniRule"/>
</dbReference>
<dbReference type="GO" id="GO:0001732">
    <property type="term" value="P:formation of cytoplasmic translation initiation complex"/>
    <property type="evidence" value="ECO:0007669"/>
    <property type="project" value="UniProtKB-UniRule"/>
</dbReference>
<dbReference type="Pfam" id="PF07967">
    <property type="entry name" value="zf-C3HC"/>
    <property type="match status" value="1"/>
</dbReference>
<keyword evidence="5 7" id="KW-0648">Protein biosynthesis</keyword>
<dbReference type="Gene3D" id="3.30.70.330">
    <property type="match status" value="1"/>
</dbReference>
<evidence type="ECO:0000256" key="9">
    <source>
        <dbReference type="SAM" id="MobiDB-lite"/>
    </source>
</evidence>
<dbReference type="Pfam" id="PF12353">
    <property type="entry name" value="eIF3g"/>
    <property type="match status" value="1"/>
</dbReference>
<comment type="subunit">
    <text evidence="7">Component of the eukaryotic translation initiation factor 3 (eIF-3) complex.</text>
</comment>
<keyword evidence="6" id="KW-0539">Nucleus</keyword>
<evidence type="ECO:0000256" key="3">
    <source>
        <dbReference type="ARBA" id="ARBA00022540"/>
    </source>
</evidence>
<proteinExistence type="inferred from homology"/>
<feature type="region of interest" description="Disordered" evidence="9">
    <location>
        <begin position="160"/>
        <end position="195"/>
    </location>
</feature>
<evidence type="ECO:0000256" key="7">
    <source>
        <dbReference type="HAMAP-Rule" id="MF_03006"/>
    </source>
</evidence>
<dbReference type="PANTHER" id="PTHR10352">
    <property type="entry name" value="EUKARYOTIC TRANSLATION INITIATION FACTOR 3 SUBUNIT G"/>
    <property type="match status" value="1"/>
</dbReference>
<evidence type="ECO:0000259" key="10">
    <source>
        <dbReference type="PROSITE" id="PS50102"/>
    </source>
</evidence>
<dbReference type="InterPro" id="IPR000504">
    <property type="entry name" value="RRM_dom"/>
</dbReference>
<dbReference type="GO" id="GO:0003743">
    <property type="term" value="F:translation initiation factor activity"/>
    <property type="evidence" value="ECO:0007669"/>
    <property type="project" value="UniProtKB-UniRule"/>
</dbReference>
<dbReference type="GO" id="GO:0005634">
    <property type="term" value="C:nucleus"/>
    <property type="evidence" value="ECO:0007669"/>
    <property type="project" value="UniProtKB-SubCell"/>
</dbReference>
<evidence type="ECO:0000256" key="8">
    <source>
        <dbReference type="PROSITE-ProRule" id="PRU00176"/>
    </source>
</evidence>
<evidence type="ECO:0000256" key="2">
    <source>
        <dbReference type="ARBA" id="ARBA00022490"/>
    </source>
</evidence>
<dbReference type="InterPro" id="IPR012935">
    <property type="entry name" value="NuBaID_N"/>
</dbReference>
<evidence type="ECO:0000256" key="4">
    <source>
        <dbReference type="ARBA" id="ARBA00022884"/>
    </source>
</evidence>
<dbReference type="Pfam" id="PF00076">
    <property type="entry name" value="RRM_1"/>
    <property type="match status" value="1"/>
</dbReference>
<dbReference type="GO" id="GO:0016282">
    <property type="term" value="C:eukaryotic 43S preinitiation complex"/>
    <property type="evidence" value="ECO:0007669"/>
    <property type="project" value="UniProtKB-UniRule"/>
</dbReference>
<feature type="compositionally biased region" description="Basic and acidic residues" evidence="9">
    <location>
        <begin position="182"/>
        <end position="195"/>
    </location>
</feature>
<feature type="domain" description="RRM" evidence="10">
    <location>
        <begin position="198"/>
        <end position="276"/>
    </location>
</feature>
<dbReference type="EMBL" id="LR901743">
    <property type="protein sequence ID" value="CAD7249304.1"/>
    <property type="molecule type" value="Genomic_DNA"/>
</dbReference>
<name>A0A7R9FMX2_9CRUS</name>
<dbReference type="OrthoDB" id="639027at2759"/>
<keyword evidence="4 8" id="KW-0694">RNA-binding</keyword>
<dbReference type="AlphaFoldDB" id="A0A7R9FMX2"/>
<evidence type="ECO:0000256" key="1">
    <source>
        <dbReference type="ARBA" id="ARBA00004123"/>
    </source>
</evidence>
<dbReference type="SMART" id="SM00360">
    <property type="entry name" value="RRM"/>
    <property type="match status" value="1"/>
</dbReference>
<dbReference type="GO" id="GO:0003723">
    <property type="term" value="F:RNA binding"/>
    <property type="evidence" value="ECO:0007669"/>
    <property type="project" value="UniProtKB-UniRule"/>
</dbReference>
<dbReference type="InterPro" id="IPR035979">
    <property type="entry name" value="RBD_domain_sf"/>
</dbReference>
<keyword evidence="2 7" id="KW-0963">Cytoplasm</keyword>
<dbReference type="CDD" id="cd12408">
    <property type="entry name" value="RRM_eIF3G_like"/>
    <property type="match status" value="1"/>
</dbReference>
<dbReference type="InterPro" id="IPR024675">
    <property type="entry name" value="eIF3g_N"/>
</dbReference>
<keyword evidence="12" id="KW-1185">Reference proteome</keyword>
<keyword evidence="3 7" id="KW-0396">Initiation factor</keyword>
<dbReference type="PROSITE" id="PS50102">
    <property type="entry name" value="RRM"/>
    <property type="match status" value="1"/>
</dbReference>
<dbReference type="Proteomes" id="UP000677054">
    <property type="component" value="Unassembled WGS sequence"/>
</dbReference>
<comment type="function">
    <text evidence="7">RNA-binding component of the eukaryotic translation initiation factor 3 (eIF-3) complex, which is involved in protein synthesis of a specialized repertoire of mRNAs and, together with other initiation factors, stimulates binding of mRNA and methionyl-tRNAi to the 40S ribosome. The eIF-3 complex specifically targets and initiates translation of a subset of mRNAs involved in cell proliferation. This subunit can bind 18S rRNA.</text>
</comment>
<sequence>MPSVMDQEVKSSWADEVEEGDGGILPPPSETVENGIKTVVEYSINEDGKRVKIVRQYKIENRRVLKSVARRKNLQKFGQARGDKPGPNPANTINAEEVFMQFITAKDLEENQDDDPLAKLKNKKGLVKCRYCDQDHWTTQCPYKDSLAPIKSALEEQKPAPALEGGDKGQAKPGKYISPALRGERKPGESMSRKDDLPTIRVTNLSESTRETDLQELFRPFGQVQRIYLAKDKNTGAAKGFGFVTFQRKEDAALAIQSLDGFGYDHLILSLEWAKTAATERTDGDSRDSYDRFGERVKTYEPALWKGKPISPFSAALHGWRLVDKDLLGCVTCDRVVSAHLPCPSRVQLHQSCSRWLKEKLRDKGHEKECPWRGSPCPQDFLNVPILSKNDRELVSALSSRCSHLAALPTLEHLTVLGAGEGLSEVMEAVEALDTSEKKAATLALFGWEARESTVTCDLCSRVVDPMLLPGSGDSHDFHAMNQHQYWCPWIRGPSPLDQEAVEEEHCGWKEAVSRVLAWKNGRKRKRPSVSASWQETREDLKRLHHSLSPC</sequence>
<accession>A0A7R9FMX2</accession>
<dbReference type="CDD" id="cd12933">
    <property type="entry name" value="eIF3G"/>
    <property type="match status" value="1"/>
</dbReference>
<dbReference type="GO" id="GO:0008270">
    <property type="term" value="F:zinc ion binding"/>
    <property type="evidence" value="ECO:0007669"/>
    <property type="project" value="InterPro"/>
</dbReference>
<evidence type="ECO:0000313" key="11">
    <source>
        <dbReference type="EMBL" id="CAD7249304.1"/>
    </source>
</evidence>
<reference evidence="11" key="1">
    <citation type="submission" date="2020-11" db="EMBL/GenBank/DDBJ databases">
        <authorList>
            <person name="Tran Van P."/>
        </authorList>
    </citation>
    <scope>NUCLEOTIDE SEQUENCE</scope>
</reference>
<dbReference type="HAMAP" id="MF_03006">
    <property type="entry name" value="eIF3g"/>
    <property type="match status" value="1"/>
</dbReference>
<comment type="subcellular location">
    <subcellularLocation>
        <location evidence="7">Cytoplasm</location>
    </subcellularLocation>
    <subcellularLocation>
        <location evidence="1">Nucleus</location>
    </subcellularLocation>
</comment>
<protein>
    <recommendedName>
        <fullName evidence="7">Eukaryotic translation initiation factor 3 subunit G</fullName>
        <shortName evidence="7">eIF3g</shortName>
    </recommendedName>
    <alternativeName>
        <fullName evidence="7">Eukaryotic translation initiation factor 3 RNA-binding subunit</fullName>
        <shortName evidence="7">eIF-3 RNA-binding subunit</shortName>
    </alternativeName>
    <alternativeName>
        <fullName evidence="7">Eukaryotic translation initiation factor 3 subunit 4</fullName>
    </alternativeName>
</protein>
<feature type="region of interest" description="Disordered" evidence="9">
    <location>
        <begin position="1"/>
        <end position="31"/>
    </location>
</feature>
<organism evidence="11">
    <name type="scientific">Darwinula stevensoni</name>
    <dbReference type="NCBI Taxonomy" id="69355"/>
    <lineage>
        <taxon>Eukaryota</taxon>
        <taxon>Metazoa</taxon>
        <taxon>Ecdysozoa</taxon>
        <taxon>Arthropoda</taxon>
        <taxon>Crustacea</taxon>
        <taxon>Oligostraca</taxon>
        <taxon>Ostracoda</taxon>
        <taxon>Podocopa</taxon>
        <taxon>Podocopida</taxon>
        <taxon>Darwinulocopina</taxon>
        <taxon>Darwinuloidea</taxon>
        <taxon>Darwinulidae</taxon>
        <taxon>Darwinula</taxon>
    </lineage>
</organism>